<feature type="compositionally biased region" description="Low complexity" evidence="1">
    <location>
        <begin position="141"/>
        <end position="174"/>
    </location>
</feature>
<dbReference type="InterPro" id="IPR001849">
    <property type="entry name" value="PH_domain"/>
</dbReference>
<reference evidence="3 4" key="1">
    <citation type="submission" date="2024-04" db="EMBL/GenBank/DDBJ databases">
        <title>Symmetric and asymmetric DNA N6-adenine methylation regulates different biological responses in Mucorales.</title>
        <authorList>
            <consortium name="Lawrence Berkeley National Laboratory"/>
            <person name="Lax C."/>
            <person name="Mondo S.J."/>
            <person name="Osorio-Concepcion M."/>
            <person name="Muszewska A."/>
            <person name="Corrochano-Luque M."/>
            <person name="Gutierrez G."/>
            <person name="Riley R."/>
            <person name="Lipzen A."/>
            <person name="Guo J."/>
            <person name="Hundley H."/>
            <person name="Amirebrahimi M."/>
            <person name="Ng V."/>
            <person name="Lorenzo-Gutierrez D."/>
            <person name="Binder U."/>
            <person name="Yang J."/>
            <person name="Song Y."/>
            <person name="Canovas D."/>
            <person name="Navarro E."/>
            <person name="Freitag M."/>
            <person name="Gabaldon T."/>
            <person name="Grigoriev I.V."/>
            <person name="Corrochano L.M."/>
            <person name="Nicolas F.E."/>
            <person name="Garre V."/>
        </authorList>
    </citation>
    <scope>NUCLEOTIDE SEQUENCE [LARGE SCALE GENOMIC DNA]</scope>
    <source>
        <strain evidence="3 4">L51</strain>
    </source>
</reference>
<accession>A0ABR3BFL3</accession>
<evidence type="ECO:0000256" key="1">
    <source>
        <dbReference type="SAM" id="MobiDB-lite"/>
    </source>
</evidence>
<dbReference type="EMBL" id="JBCLYO010000001">
    <property type="protein sequence ID" value="KAL0096340.1"/>
    <property type="molecule type" value="Genomic_DNA"/>
</dbReference>
<evidence type="ECO:0000313" key="3">
    <source>
        <dbReference type="EMBL" id="KAL0096340.1"/>
    </source>
</evidence>
<comment type="caution">
    <text evidence="3">The sequence shown here is derived from an EMBL/GenBank/DDBJ whole genome shotgun (WGS) entry which is preliminary data.</text>
</comment>
<dbReference type="SMART" id="SM00233">
    <property type="entry name" value="PH"/>
    <property type="match status" value="1"/>
</dbReference>
<feature type="domain" description="PH" evidence="2">
    <location>
        <begin position="14"/>
        <end position="123"/>
    </location>
</feature>
<dbReference type="PANTHER" id="PTHR14336">
    <property type="entry name" value="TANDEM PH DOMAIN CONTAINING PROTEIN"/>
    <property type="match status" value="1"/>
</dbReference>
<dbReference type="Proteomes" id="UP001448207">
    <property type="component" value="Unassembled WGS sequence"/>
</dbReference>
<sequence>MPTRPKVVSNFFPNAQLQGWLMKQRHGITKAWLRRYFVLEDRTLRFYKAESDTIPQGSLDLDHYTVHTNIIPLNILRKENPRRSTFCLVSDSTNKTTMPNFFLQADCDESRDIWIMLINPQVIKHTSVLDKWLERLDIQNTSPAPSSPVTTASTATPITPETPTTPATPPSQTALLSPINPGSLRTHRSVESIASLGSASSSIGSGSTATSHKSSFFNDLSSPRRSSNHSSTSLNSTTGNSNISSSSNKFSPSKLFVRWSRSSTKSASPPRPQYQASTPLPSPPLSKETQSPSPFGSRIIHPSEYEHENDSHKEFLQTQKDLALRKTESNSIANRRQIQVVSIPTHVRSHSASQVPIVSDLSMI</sequence>
<dbReference type="PROSITE" id="PS50003">
    <property type="entry name" value="PH_DOMAIN"/>
    <property type="match status" value="1"/>
</dbReference>
<dbReference type="InterPro" id="IPR011993">
    <property type="entry name" value="PH-like_dom_sf"/>
</dbReference>
<name>A0ABR3BFL3_PHYBL</name>
<organism evidence="3 4">
    <name type="scientific">Phycomyces blakesleeanus</name>
    <dbReference type="NCBI Taxonomy" id="4837"/>
    <lineage>
        <taxon>Eukaryota</taxon>
        <taxon>Fungi</taxon>
        <taxon>Fungi incertae sedis</taxon>
        <taxon>Mucoromycota</taxon>
        <taxon>Mucoromycotina</taxon>
        <taxon>Mucoromycetes</taxon>
        <taxon>Mucorales</taxon>
        <taxon>Phycomycetaceae</taxon>
        <taxon>Phycomyces</taxon>
    </lineage>
</organism>
<evidence type="ECO:0000313" key="4">
    <source>
        <dbReference type="Proteomes" id="UP001448207"/>
    </source>
</evidence>
<dbReference type="Pfam" id="PF00169">
    <property type="entry name" value="PH"/>
    <property type="match status" value="1"/>
</dbReference>
<evidence type="ECO:0000259" key="2">
    <source>
        <dbReference type="PROSITE" id="PS50003"/>
    </source>
</evidence>
<dbReference type="SUPFAM" id="SSF50729">
    <property type="entry name" value="PH domain-like"/>
    <property type="match status" value="1"/>
</dbReference>
<protein>
    <recommendedName>
        <fullName evidence="2">PH domain-containing protein</fullName>
    </recommendedName>
</protein>
<gene>
    <name evidence="3" type="ORF">J3Q64DRAFT_1016755</name>
</gene>
<keyword evidence="4" id="KW-1185">Reference proteome</keyword>
<dbReference type="Gene3D" id="2.30.29.30">
    <property type="entry name" value="Pleckstrin-homology domain (PH domain)/Phosphotyrosine-binding domain (PTB)"/>
    <property type="match status" value="1"/>
</dbReference>
<proteinExistence type="predicted"/>
<dbReference type="InterPro" id="IPR051707">
    <property type="entry name" value="PI-Interact_SigTrans_Reg"/>
</dbReference>
<feature type="compositionally biased region" description="Low complexity" evidence="1">
    <location>
        <begin position="192"/>
        <end position="211"/>
    </location>
</feature>
<feature type="region of interest" description="Disordered" evidence="1">
    <location>
        <begin position="139"/>
        <end position="300"/>
    </location>
</feature>
<feature type="compositionally biased region" description="Low complexity" evidence="1">
    <location>
        <begin position="221"/>
        <end position="253"/>
    </location>
</feature>